<accession>A0A972JZE7</accession>
<dbReference type="Proteomes" id="UP000641588">
    <property type="component" value="Unassembled WGS sequence"/>
</dbReference>
<protein>
    <submittedName>
        <fullName evidence="3">Phosphotransferase</fullName>
    </submittedName>
</protein>
<dbReference type="InterPro" id="IPR002575">
    <property type="entry name" value="Aminoglycoside_PTrfase"/>
</dbReference>
<dbReference type="PANTHER" id="PTHR21064">
    <property type="entry name" value="AMINOGLYCOSIDE PHOSPHOTRANSFERASE DOMAIN-CONTAINING PROTEIN-RELATED"/>
    <property type="match status" value="1"/>
</dbReference>
<proteinExistence type="inferred from homology"/>
<dbReference type="SUPFAM" id="SSF56112">
    <property type="entry name" value="Protein kinase-like (PK-like)"/>
    <property type="match status" value="1"/>
</dbReference>
<feature type="domain" description="Aminoglycoside phosphotransferase" evidence="2">
    <location>
        <begin position="58"/>
        <end position="262"/>
    </location>
</feature>
<dbReference type="InterPro" id="IPR050249">
    <property type="entry name" value="Pseudomonas-type_ThrB"/>
</dbReference>
<gene>
    <name evidence="3" type="ORF">GC093_05405</name>
</gene>
<name>A0A972JZE7_9BACL</name>
<comment type="similarity">
    <text evidence="1">Belongs to the pseudomonas-type ThrB family.</text>
</comment>
<evidence type="ECO:0000313" key="4">
    <source>
        <dbReference type="Proteomes" id="UP000641588"/>
    </source>
</evidence>
<organism evidence="3 4">
    <name type="scientific">Paenibacillus foliorum</name>
    <dbReference type="NCBI Taxonomy" id="2654974"/>
    <lineage>
        <taxon>Bacteria</taxon>
        <taxon>Bacillati</taxon>
        <taxon>Bacillota</taxon>
        <taxon>Bacilli</taxon>
        <taxon>Bacillales</taxon>
        <taxon>Paenibacillaceae</taxon>
        <taxon>Paenibacillus</taxon>
    </lineage>
</organism>
<dbReference type="EMBL" id="WHOD01000020">
    <property type="protein sequence ID" value="NOU92665.1"/>
    <property type="molecule type" value="Genomic_DNA"/>
</dbReference>
<evidence type="ECO:0000313" key="3">
    <source>
        <dbReference type="EMBL" id="NOU92665.1"/>
    </source>
</evidence>
<comment type="caution">
    <text evidence="3">The sequence shown here is derived from an EMBL/GenBank/DDBJ whole genome shotgun (WGS) entry which is preliminary data.</text>
</comment>
<evidence type="ECO:0000256" key="1">
    <source>
        <dbReference type="ARBA" id="ARBA00038240"/>
    </source>
</evidence>
<dbReference type="AlphaFoldDB" id="A0A972JZE7"/>
<evidence type="ECO:0000259" key="2">
    <source>
        <dbReference type="Pfam" id="PF01636"/>
    </source>
</evidence>
<dbReference type="Pfam" id="PF01636">
    <property type="entry name" value="APH"/>
    <property type="match status" value="1"/>
</dbReference>
<dbReference type="PANTHER" id="PTHR21064:SF6">
    <property type="entry name" value="AMINOGLYCOSIDE PHOSPHOTRANSFERASE DOMAIN-CONTAINING PROTEIN"/>
    <property type="match status" value="1"/>
</dbReference>
<sequence length="337" mass="39093">MNDQLEMLATAIKAYGLDPKTLILEMELPQNYHGDRHFKINIDGGCFSARFISDNRYQHDVFVKLTEPVLAEQMRFIDFLHQNNIPFMRRKATASGSNYIQLIWNETEYRFFLFEWMDGRHITHCTETVAYQFGQLARKLHTVSSTYQSKLPKQSHLEGSKKYLHMLKEAAATSNLSEQNESILSNYLNQVEEHIQIAYTTNLEFVMQSDLNPLNILWDEQETITGIIDFEHIGYTDRIEGLAWLIKWYSRTDGLGSHNVSPKLAQCLLEGYEAEDFLTSESWDRLRSLLWLTGCLNWGFTGKARTLITNPEAHAQLTDHLNIYLQRGEKLMALVSQ</sequence>
<dbReference type="RefSeq" id="WP_171650869.1">
    <property type="nucleotide sequence ID" value="NZ_WHOD01000020.1"/>
</dbReference>
<dbReference type="Gene3D" id="3.90.1200.10">
    <property type="match status" value="1"/>
</dbReference>
<reference evidence="3" key="1">
    <citation type="submission" date="2019-10" db="EMBL/GenBank/DDBJ databases">
        <title>Description of Paenibacillus glebae sp. nov.</title>
        <authorList>
            <person name="Carlier A."/>
            <person name="Qi S."/>
        </authorList>
    </citation>
    <scope>NUCLEOTIDE SEQUENCE</scope>
    <source>
        <strain evidence="3">LMG 31456</strain>
    </source>
</reference>
<keyword evidence="4" id="KW-1185">Reference proteome</keyword>
<dbReference type="GO" id="GO:0019202">
    <property type="term" value="F:amino acid kinase activity"/>
    <property type="evidence" value="ECO:0007669"/>
    <property type="project" value="TreeGrafter"/>
</dbReference>
<dbReference type="InterPro" id="IPR011009">
    <property type="entry name" value="Kinase-like_dom_sf"/>
</dbReference>